<evidence type="ECO:0000256" key="5">
    <source>
        <dbReference type="ARBA" id="ARBA00022741"/>
    </source>
</evidence>
<evidence type="ECO:0000256" key="8">
    <source>
        <dbReference type="ARBA" id="ARBA00023134"/>
    </source>
</evidence>
<evidence type="ECO:0000256" key="9">
    <source>
        <dbReference type="ARBA" id="ARBA00023136"/>
    </source>
</evidence>
<comment type="subcellular location">
    <subcellularLocation>
        <location evidence="1">Endoplasmic reticulum membrane</location>
        <topology evidence="1">Single-pass membrane protein</topology>
    </subcellularLocation>
</comment>
<dbReference type="PANTHER" id="PTHR11711">
    <property type="entry name" value="ADP RIBOSYLATION FACTOR-RELATED"/>
    <property type="match status" value="1"/>
</dbReference>
<evidence type="ECO:0000313" key="12">
    <source>
        <dbReference type="EMBL" id="KRX03919.1"/>
    </source>
</evidence>
<evidence type="ECO:0000256" key="10">
    <source>
        <dbReference type="ARBA" id="ARBA00023170"/>
    </source>
</evidence>
<keyword evidence="12" id="KW-0378">Hydrolase</keyword>
<dbReference type="InterPro" id="IPR019009">
    <property type="entry name" value="SRP_receptor_beta_su"/>
</dbReference>
<dbReference type="FunCoup" id="A0A0V0QNM4">
    <property type="interactions" value="202"/>
</dbReference>
<dbReference type="AlphaFoldDB" id="A0A0V0QNM4"/>
<dbReference type="EMBL" id="LDAU01000123">
    <property type="protein sequence ID" value="KRX03919.1"/>
    <property type="molecule type" value="Genomic_DNA"/>
</dbReference>
<dbReference type="InterPro" id="IPR024156">
    <property type="entry name" value="Small_GTPase_ARF"/>
</dbReference>
<comment type="caution">
    <text evidence="12">The sequence shown here is derived from an EMBL/GenBank/DDBJ whole genome shotgun (WGS) entry which is preliminary data.</text>
</comment>
<dbReference type="GO" id="GO:0016787">
    <property type="term" value="F:hydrolase activity"/>
    <property type="evidence" value="ECO:0007669"/>
    <property type="project" value="UniProtKB-KW"/>
</dbReference>
<dbReference type="OMA" id="GNNYQKE"/>
<protein>
    <recommendedName>
        <fullName evidence="3">Signal recognition particle receptor subunit beta</fullName>
    </recommendedName>
</protein>
<dbReference type="SUPFAM" id="SSF52540">
    <property type="entry name" value="P-loop containing nucleoside triphosphate hydrolases"/>
    <property type="match status" value="1"/>
</dbReference>
<evidence type="ECO:0000256" key="6">
    <source>
        <dbReference type="ARBA" id="ARBA00022824"/>
    </source>
</evidence>
<gene>
    <name evidence="12" type="ORF">PPERSA_12124</name>
</gene>
<dbReference type="InterPro" id="IPR027417">
    <property type="entry name" value="P-loop_NTPase"/>
</dbReference>
<dbReference type="OrthoDB" id="303523at2759"/>
<dbReference type="InterPro" id="IPR005225">
    <property type="entry name" value="Small_GTP-bd"/>
</dbReference>
<dbReference type="InParanoid" id="A0A0V0QNM4"/>
<dbReference type="GO" id="GO:0005789">
    <property type="term" value="C:endoplasmic reticulum membrane"/>
    <property type="evidence" value="ECO:0007669"/>
    <property type="project" value="UniProtKB-SubCell"/>
</dbReference>
<reference evidence="12 13" key="1">
    <citation type="journal article" date="2015" name="Sci. Rep.">
        <title>Genome of the facultative scuticociliatosis pathogen Pseudocohnilembus persalinus provides insight into its virulence through horizontal gene transfer.</title>
        <authorList>
            <person name="Xiong J."/>
            <person name="Wang G."/>
            <person name="Cheng J."/>
            <person name="Tian M."/>
            <person name="Pan X."/>
            <person name="Warren A."/>
            <person name="Jiang C."/>
            <person name="Yuan D."/>
            <person name="Miao W."/>
        </authorList>
    </citation>
    <scope>NUCLEOTIDE SEQUENCE [LARGE SCALE GENOMIC DNA]</scope>
    <source>
        <strain evidence="12">36N120E</strain>
    </source>
</reference>
<keyword evidence="8" id="KW-0342">GTP-binding</keyword>
<evidence type="ECO:0000256" key="4">
    <source>
        <dbReference type="ARBA" id="ARBA00022692"/>
    </source>
</evidence>
<keyword evidence="10" id="KW-0675">Receptor</keyword>
<comment type="similarity">
    <text evidence="2">Belongs to the SRP receptor beta subunit family.</text>
</comment>
<proteinExistence type="inferred from homology"/>
<dbReference type="NCBIfam" id="TIGR00231">
    <property type="entry name" value="small_GTP"/>
    <property type="match status" value="1"/>
</dbReference>
<feature type="transmembrane region" description="Helical" evidence="11">
    <location>
        <begin position="20"/>
        <end position="41"/>
    </location>
</feature>
<keyword evidence="9 11" id="KW-0472">Membrane</keyword>
<evidence type="ECO:0000256" key="2">
    <source>
        <dbReference type="ARBA" id="ARBA00005619"/>
    </source>
</evidence>
<keyword evidence="5" id="KW-0547">Nucleotide-binding</keyword>
<evidence type="ECO:0000256" key="1">
    <source>
        <dbReference type="ARBA" id="ARBA00004389"/>
    </source>
</evidence>
<evidence type="ECO:0000313" key="13">
    <source>
        <dbReference type="Proteomes" id="UP000054937"/>
    </source>
</evidence>
<evidence type="ECO:0000256" key="7">
    <source>
        <dbReference type="ARBA" id="ARBA00022989"/>
    </source>
</evidence>
<keyword evidence="6" id="KW-0256">Endoplasmic reticulum</keyword>
<keyword evidence="7 11" id="KW-1133">Transmembrane helix</keyword>
<dbReference type="Pfam" id="PF09439">
    <property type="entry name" value="SRPRB"/>
    <property type="match status" value="1"/>
</dbReference>
<keyword evidence="4 11" id="KW-0812">Transmembrane</keyword>
<evidence type="ECO:0000256" key="3">
    <source>
        <dbReference type="ARBA" id="ARBA00020256"/>
    </source>
</evidence>
<accession>A0A0V0QNM4</accession>
<organism evidence="12 13">
    <name type="scientific">Pseudocohnilembus persalinus</name>
    <name type="common">Ciliate</name>
    <dbReference type="NCBI Taxonomy" id="266149"/>
    <lineage>
        <taxon>Eukaryota</taxon>
        <taxon>Sar</taxon>
        <taxon>Alveolata</taxon>
        <taxon>Ciliophora</taxon>
        <taxon>Intramacronucleata</taxon>
        <taxon>Oligohymenophorea</taxon>
        <taxon>Scuticociliatia</taxon>
        <taxon>Philasterida</taxon>
        <taxon>Pseudocohnilembidae</taxon>
        <taxon>Pseudocohnilembus</taxon>
    </lineage>
</organism>
<evidence type="ECO:0000256" key="11">
    <source>
        <dbReference type="SAM" id="Phobius"/>
    </source>
</evidence>
<sequence>MEQQKQDILEKQDIAQDQSLLTYGAIGVAILIGFILIFKIFMSGKSKKPGKNLQKGKTIYLMGECGAGKTALLYKLAGHSDIINTVSSIDINETIVSVDNSNVPIIDIPGHNYTKTHYLKELKYARVIIIVVDATNQESFANCASYLYNILIQKEYQDRQIPILLALNKSDAPKALKLADFEHLFNKEMERVKKSKKAINDESEDIDDYIKHQDQMFSISANGIDLIQCSVLNDDIDGVQKFLQNKY</sequence>
<name>A0A0V0QNM4_PSEPJ</name>
<dbReference type="Gene3D" id="3.40.50.300">
    <property type="entry name" value="P-loop containing nucleotide triphosphate hydrolases"/>
    <property type="match status" value="1"/>
</dbReference>
<dbReference type="Proteomes" id="UP000054937">
    <property type="component" value="Unassembled WGS sequence"/>
</dbReference>
<dbReference type="GO" id="GO:0005525">
    <property type="term" value="F:GTP binding"/>
    <property type="evidence" value="ECO:0007669"/>
    <property type="project" value="UniProtKB-KW"/>
</dbReference>
<keyword evidence="13" id="KW-1185">Reference proteome</keyword>